<sequence>MQRGRIDLDHINPSSRGGETDEFNLFPYRRQRHIRWHEIFLNMQMWDIWENVDKIHGMIFCNRNKTMNREWLVLADLPSQTDLRNQINKIYETKYLKTMWSRAFRGRQLSKAKAFLRLRMLFMIFGSDAVLTEKLYDNGNLFEFFKEFSVMNERQWALTICFGTNYSLQSMKEKIRKILKQSSP</sequence>
<evidence type="ECO:0000313" key="1">
    <source>
        <dbReference type="EMBL" id="OGN13427.1"/>
    </source>
</evidence>
<protein>
    <submittedName>
        <fullName evidence="1">Uncharacterized protein</fullName>
    </submittedName>
</protein>
<gene>
    <name evidence="1" type="ORF">A3J47_01580</name>
</gene>
<dbReference type="Proteomes" id="UP000176581">
    <property type="component" value="Unassembled WGS sequence"/>
</dbReference>
<accession>A0A1F8FJS7</accession>
<comment type="caution">
    <text evidence="1">The sequence shown here is derived from an EMBL/GenBank/DDBJ whole genome shotgun (WGS) entry which is preliminary data.</text>
</comment>
<reference evidence="1 2" key="1">
    <citation type="journal article" date="2016" name="Nat. Commun.">
        <title>Thousands of microbial genomes shed light on interconnected biogeochemical processes in an aquifer system.</title>
        <authorList>
            <person name="Anantharaman K."/>
            <person name="Brown C.T."/>
            <person name="Hug L.A."/>
            <person name="Sharon I."/>
            <person name="Castelle C.J."/>
            <person name="Probst A.J."/>
            <person name="Thomas B.C."/>
            <person name="Singh A."/>
            <person name="Wilkins M.J."/>
            <person name="Karaoz U."/>
            <person name="Brodie E.L."/>
            <person name="Williams K.H."/>
            <person name="Hubbard S.S."/>
            <person name="Banfield J.F."/>
        </authorList>
    </citation>
    <scope>NUCLEOTIDE SEQUENCE [LARGE SCALE GENOMIC DNA]</scope>
</reference>
<dbReference type="EMBL" id="MGJV01000042">
    <property type="protein sequence ID" value="OGN13427.1"/>
    <property type="molecule type" value="Genomic_DNA"/>
</dbReference>
<evidence type="ECO:0000313" key="2">
    <source>
        <dbReference type="Proteomes" id="UP000176581"/>
    </source>
</evidence>
<organism evidence="1 2">
    <name type="scientific">Candidatus Yanofskybacteria bacterium RIFCSPHIGHO2_02_FULL_43_22</name>
    <dbReference type="NCBI Taxonomy" id="1802681"/>
    <lineage>
        <taxon>Bacteria</taxon>
        <taxon>Candidatus Yanofskyibacteriota</taxon>
    </lineage>
</organism>
<name>A0A1F8FJS7_9BACT</name>
<dbReference type="AlphaFoldDB" id="A0A1F8FJS7"/>
<proteinExistence type="predicted"/>